<accession>A0A9Q0KUN6</accession>
<evidence type="ECO:0000256" key="1">
    <source>
        <dbReference type="SAM" id="MobiDB-lite"/>
    </source>
</evidence>
<name>A0A9Q0KUN6_9MAGN</name>
<dbReference type="AlphaFoldDB" id="A0A9Q0KUN6"/>
<organism evidence="2 3">
    <name type="scientific">Protea cynaroides</name>
    <dbReference type="NCBI Taxonomy" id="273540"/>
    <lineage>
        <taxon>Eukaryota</taxon>
        <taxon>Viridiplantae</taxon>
        <taxon>Streptophyta</taxon>
        <taxon>Embryophyta</taxon>
        <taxon>Tracheophyta</taxon>
        <taxon>Spermatophyta</taxon>
        <taxon>Magnoliopsida</taxon>
        <taxon>Proteales</taxon>
        <taxon>Proteaceae</taxon>
        <taxon>Protea</taxon>
    </lineage>
</organism>
<gene>
    <name evidence="2" type="ORF">NE237_001720</name>
</gene>
<dbReference type="OrthoDB" id="692882at2759"/>
<sequence>MRQKIVVKVQMNHQNCRKKALQIAASIYGVDEMRIEGEERDQLAVIGESVDSIRLVRCLRKKVGHAYILSLNVVTPESQQGNPQPPPQQENPGSNPIYFPQECSDAQLSPSRLPRSMQSVSISNYHSAKSVHLRLVTIATEFSFQHSNEKTDLIVGKSCRLRWFN</sequence>
<protein>
    <submittedName>
        <fullName evidence="2">Uncharacterized protein</fullName>
    </submittedName>
</protein>
<dbReference type="PANTHER" id="PTHR46932:SF12">
    <property type="entry name" value="HEAVY METAL-ASSOCIATED ISOPRENYLATED PLANT PROTEIN 47"/>
    <property type="match status" value="1"/>
</dbReference>
<dbReference type="Gene3D" id="3.30.70.100">
    <property type="match status" value="1"/>
</dbReference>
<evidence type="ECO:0000313" key="3">
    <source>
        <dbReference type="Proteomes" id="UP001141806"/>
    </source>
</evidence>
<dbReference type="EMBL" id="JAMYWD010000003">
    <property type="protein sequence ID" value="KAJ4976614.1"/>
    <property type="molecule type" value="Genomic_DNA"/>
</dbReference>
<feature type="region of interest" description="Disordered" evidence="1">
    <location>
        <begin position="75"/>
        <end position="99"/>
    </location>
</feature>
<dbReference type="InterPro" id="IPR042885">
    <property type="entry name" value="HIPP47/16"/>
</dbReference>
<dbReference type="Proteomes" id="UP001141806">
    <property type="component" value="Unassembled WGS sequence"/>
</dbReference>
<keyword evidence="3" id="KW-1185">Reference proteome</keyword>
<comment type="caution">
    <text evidence="2">The sequence shown here is derived from an EMBL/GenBank/DDBJ whole genome shotgun (WGS) entry which is preliminary data.</text>
</comment>
<reference evidence="2" key="1">
    <citation type="journal article" date="2023" name="Plant J.">
        <title>The genome of the king protea, Protea cynaroides.</title>
        <authorList>
            <person name="Chang J."/>
            <person name="Duong T.A."/>
            <person name="Schoeman C."/>
            <person name="Ma X."/>
            <person name="Roodt D."/>
            <person name="Barker N."/>
            <person name="Li Z."/>
            <person name="Van de Peer Y."/>
            <person name="Mizrachi E."/>
        </authorList>
    </citation>
    <scope>NUCLEOTIDE SEQUENCE</scope>
    <source>
        <tissue evidence="2">Young leaves</tissue>
    </source>
</reference>
<dbReference type="PANTHER" id="PTHR46932">
    <property type="entry name" value="HEAVY METAL-ASSOCIATED ISOPRENYLATED PLANT PROTEIN 47"/>
    <property type="match status" value="1"/>
</dbReference>
<proteinExistence type="predicted"/>
<evidence type="ECO:0000313" key="2">
    <source>
        <dbReference type="EMBL" id="KAJ4976614.1"/>
    </source>
</evidence>